<sequence length="229" mass="26786">MAFECPTPKKTDSKNNKFYVDCSSKVFEQFLSHFYNVENEYLSHINQISDPILKYVSLYLVQYYIDGYKYYHNSDSTHRTEACRYLNRWLLEKKDLFTYGGKCEKKLYLWENKIGTLWKRLISDYKKFSNSGNAWCFDYNLTLKTNFPDVLTSPNCEERISQESSSTYVPPLTVTEKCECLQNADHEIPSQAVQPPETDRTKNLVVTSGFTAFGTLGTLLVLYKVFYKL</sequence>
<accession>A0A0J9V7H0</accession>
<proteinExistence type="predicted"/>
<name>A0A0J9V7H0_PLAVI</name>
<organism evidence="2 3">
    <name type="scientific">Plasmodium vivax India VII</name>
    <dbReference type="NCBI Taxonomy" id="1077284"/>
    <lineage>
        <taxon>Eukaryota</taxon>
        <taxon>Sar</taxon>
        <taxon>Alveolata</taxon>
        <taxon>Apicomplexa</taxon>
        <taxon>Aconoidasida</taxon>
        <taxon>Haemosporida</taxon>
        <taxon>Plasmodiidae</taxon>
        <taxon>Plasmodium</taxon>
        <taxon>Plasmodium (Plasmodium)</taxon>
    </lineage>
</organism>
<dbReference type="AlphaFoldDB" id="A0A0J9V7H0"/>
<evidence type="ECO:0000313" key="2">
    <source>
        <dbReference type="EMBL" id="KMZ81963.1"/>
    </source>
</evidence>
<reference evidence="2 3" key="1">
    <citation type="submission" date="2011-08" db="EMBL/GenBank/DDBJ databases">
        <title>The Genome Sequence of Plasmodium vivax India VII.</title>
        <authorList>
            <consortium name="The Broad Institute Genome Sequencing Platform"/>
            <consortium name="The Broad Institute Genome Sequencing Center for Infectious Disease"/>
            <person name="Neafsey D."/>
            <person name="Carlton J."/>
            <person name="Barnwell J."/>
            <person name="Collins W."/>
            <person name="Escalante A."/>
            <person name="Mullikin J."/>
            <person name="Saul A."/>
            <person name="Guigo R."/>
            <person name="Camara F."/>
            <person name="Young S.K."/>
            <person name="Zeng Q."/>
            <person name="Gargeya S."/>
            <person name="Fitzgerald M."/>
            <person name="Haas B."/>
            <person name="Abouelleil A."/>
            <person name="Alvarado L."/>
            <person name="Arachchi H.M."/>
            <person name="Berlin A."/>
            <person name="Brown A."/>
            <person name="Chapman S.B."/>
            <person name="Chen Z."/>
            <person name="Dunbar C."/>
            <person name="Freedman E."/>
            <person name="Gearin G."/>
            <person name="Gellesch M."/>
            <person name="Goldberg J."/>
            <person name="Griggs A."/>
            <person name="Gujja S."/>
            <person name="Heiman D."/>
            <person name="Howarth C."/>
            <person name="Larson L."/>
            <person name="Lui A."/>
            <person name="MacDonald P.J.P."/>
            <person name="Montmayeur A."/>
            <person name="Murphy C."/>
            <person name="Neiman D."/>
            <person name="Pearson M."/>
            <person name="Priest M."/>
            <person name="Roberts A."/>
            <person name="Saif S."/>
            <person name="Shea T."/>
            <person name="Shenoy N."/>
            <person name="Sisk P."/>
            <person name="Stolte C."/>
            <person name="Sykes S."/>
            <person name="Wortman J."/>
            <person name="Nusbaum C."/>
            <person name="Birren B."/>
        </authorList>
    </citation>
    <scope>NUCLEOTIDE SEQUENCE [LARGE SCALE GENOMIC DNA]</scope>
    <source>
        <strain evidence="2 3">India VII</strain>
    </source>
</reference>
<protein>
    <submittedName>
        <fullName evidence="2">Uncharacterized protein</fullName>
    </submittedName>
</protein>
<keyword evidence="1" id="KW-0472">Membrane</keyword>
<dbReference type="OrthoDB" id="386613at2759"/>
<feature type="transmembrane region" description="Helical" evidence="1">
    <location>
        <begin position="204"/>
        <end position="226"/>
    </location>
</feature>
<keyword evidence="1" id="KW-0812">Transmembrane</keyword>
<gene>
    <name evidence="2" type="ORF">PVIIG_03769</name>
</gene>
<dbReference type="Proteomes" id="UP000053562">
    <property type="component" value="Unassembled WGS sequence"/>
</dbReference>
<keyword evidence="1" id="KW-1133">Transmembrane helix</keyword>
<evidence type="ECO:0000256" key="1">
    <source>
        <dbReference type="SAM" id="Phobius"/>
    </source>
</evidence>
<dbReference type="EMBL" id="KQ234218">
    <property type="protein sequence ID" value="KMZ81963.1"/>
    <property type="molecule type" value="Genomic_DNA"/>
</dbReference>
<evidence type="ECO:0000313" key="3">
    <source>
        <dbReference type="Proteomes" id="UP000053562"/>
    </source>
</evidence>